<dbReference type="RefSeq" id="WP_344728929.1">
    <property type="nucleotide sequence ID" value="NZ_BAABBI010000001.1"/>
</dbReference>
<dbReference type="Pfam" id="PF09685">
    <property type="entry name" value="MamF_MmsF"/>
    <property type="match status" value="1"/>
</dbReference>
<evidence type="ECO:0000313" key="7">
    <source>
        <dbReference type="Proteomes" id="UP001501456"/>
    </source>
</evidence>
<dbReference type="EMBL" id="BAABBI010000001">
    <property type="protein sequence ID" value="GAA3783677.1"/>
    <property type="molecule type" value="Genomic_DNA"/>
</dbReference>
<dbReference type="InterPro" id="IPR019109">
    <property type="entry name" value="MamF_MmsF"/>
</dbReference>
<keyword evidence="3 5" id="KW-1133">Transmembrane helix</keyword>
<comment type="caution">
    <text evidence="6">The sequence shown here is derived from an EMBL/GenBank/DDBJ whole genome shotgun (WGS) entry which is preliminary data.</text>
</comment>
<organism evidence="6 7">
    <name type="scientific">Corallibacter vietnamensis</name>
    <dbReference type="NCBI Taxonomy" id="904130"/>
    <lineage>
        <taxon>Bacteria</taxon>
        <taxon>Pseudomonadati</taxon>
        <taxon>Bacteroidota</taxon>
        <taxon>Flavobacteriia</taxon>
        <taxon>Flavobacteriales</taxon>
        <taxon>Flavobacteriaceae</taxon>
        <taxon>Corallibacter</taxon>
    </lineage>
</organism>
<sequence>MIDNHQKNIATFIHLSSFSRFIIPLGNFIGPIILWVANKDKSEFIDTHGKQIINFQISILLYALVLGMITVPLFLLSFFNGFDFIDVDAFNSVSISLNKPSPLLYVSGGLGFLTVIGFILELVLIVKASLTAKEGSLYKYPFTINFIK</sequence>
<evidence type="ECO:0000256" key="5">
    <source>
        <dbReference type="SAM" id="Phobius"/>
    </source>
</evidence>
<evidence type="ECO:0000256" key="1">
    <source>
        <dbReference type="ARBA" id="ARBA00004141"/>
    </source>
</evidence>
<evidence type="ECO:0000256" key="3">
    <source>
        <dbReference type="ARBA" id="ARBA00022989"/>
    </source>
</evidence>
<feature type="transmembrane region" description="Helical" evidence="5">
    <location>
        <begin position="21"/>
        <end position="38"/>
    </location>
</feature>
<keyword evidence="2 5" id="KW-0812">Transmembrane</keyword>
<keyword evidence="7" id="KW-1185">Reference proteome</keyword>
<evidence type="ECO:0000313" key="6">
    <source>
        <dbReference type="EMBL" id="GAA3783677.1"/>
    </source>
</evidence>
<accession>A0ABP7H6I6</accession>
<protein>
    <submittedName>
        <fullName evidence="6">DUF4870 domain-containing protein</fullName>
    </submittedName>
</protein>
<evidence type="ECO:0000256" key="2">
    <source>
        <dbReference type="ARBA" id="ARBA00022692"/>
    </source>
</evidence>
<feature type="transmembrane region" description="Helical" evidence="5">
    <location>
        <begin position="102"/>
        <end position="126"/>
    </location>
</feature>
<comment type="subcellular location">
    <subcellularLocation>
        <location evidence="1">Membrane</location>
        <topology evidence="1">Multi-pass membrane protein</topology>
    </subcellularLocation>
</comment>
<keyword evidence="4 5" id="KW-0472">Membrane</keyword>
<evidence type="ECO:0000256" key="4">
    <source>
        <dbReference type="ARBA" id="ARBA00023136"/>
    </source>
</evidence>
<name>A0ABP7H6I6_9FLAO</name>
<reference evidence="7" key="1">
    <citation type="journal article" date="2019" name="Int. J. Syst. Evol. Microbiol.">
        <title>The Global Catalogue of Microorganisms (GCM) 10K type strain sequencing project: providing services to taxonomists for standard genome sequencing and annotation.</title>
        <authorList>
            <consortium name="The Broad Institute Genomics Platform"/>
            <consortium name="The Broad Institute Genome Sequencing Center for Infectious Disease"/>
            <person name="Wu L."/>
            <person name="Ma J."/>
        </authorList>
    </citation>
    <scope>NUCLEOTIDE SEQUENCE [LARGE SCALE GENOMIC DNA]</scope>
    <source>
        <strain evidence="7">JCM 17525</strain>
    </source>
</reference>
<proteinExistence type="predicted"/>
<dbReference type="Proteomes" id="UP001501456">
    <property type="component" value="Unassembled WGS sequence"/>
</dbReference>
<gene>
    <name evidence="6" type="ORF">GCM10022271_14990</name>
</gene>
<feature type="transmembrane region" description="Helical" evidence="5">
    <location>
        <begin position="59"/>
        <end position="82"/>
    </location>
</feature>